<keyword evidence="1" id="KW-0812">Transmembrane</keyword>
<reference evidence="2" key="1">
    <citation type="submission" date="2020-05" db="EMBL/GenBank/DDBJ databases">
        <authorList>
            <person name="Chiriac C."/>
            <person name="Salcher M."/>
            <person name="Ghai R."/>
            <person name="Kavagutti S V."/>
        </authorList>
    </citation>
    <scope>NUCLEOTIDE SEQUENCE</scope>
</reference>
<keyword evidence="1" id="KW-1133">Transmembrane helix</keyword>
<name>A0A6J6H6F7_9ZZZZ</name>
<feature type="transmembrane region" description="Helical" evidence="1">
    <location>
        <begin position="52"/>
        <end position="74"/>
    </location>
</feature>
<accession>A0A6J6H6F7</accession>
<feature type="transmembrane region" description="Helical" evidence="1">
    <location>
        <begin position="86"/>
        <end position="105"/>
    </location>
</feature>
<evidence type="ECO:0000256" key="1">
    <source>
        <dbReference type="SAM" id="Phobius"/>
    </source>
</evidence>
<dbReference type="EMBL" id="CAEZUQ010000052">
    <property type="protein sequence ID" value="CAB4606885.1"/>
    <property type="molecule type" value="Genomic_DNA"/>
</dbReference>
<keyword evidence="1" id="KW-0472">Membrane</keyword>
<protein>
    <submittedName>
        <fullName evidence="2">Unannotated protein</fullName>
    </submittedName>
</protein>
<feature type="transmembrane region" description="Helical" evidence="1">
    <location>
        <begin position="12"/>
        <end position="32"/>
    </location>
</feature>
<organism evidence="2">
    <name type="scientific">freshwater metagenome</name>
    <dbReference type="NCBI Taxonomy" id="449393"/>
    <lineage>
        <taxon>unclassified sequences</taxon>
        <taxon>metagenomes</taxon>
        <taxon>ecological metagenomes</taxon>
    </lineage>
</organism>
<proteinExistence type="predicted"/>
<gene>
    <name evidence="2" type="ORF">UFOPK1842_00543</name>
</gene>
<sequence>MDRVKRLNEIDYVTGIIGAMMLIVYWLIIATLPDFFFVNPTGEELQIRRAELILSTLGWILMSTVAPIALFLYASGFHKARHILPYTALVWPVSLLISQATVYVLDGAFYFDYLFKFPIFIYTDIVLPIFILMIWHDLRENFSGKELEVN</sequence>
<dbReference type="AlphaFoldDB" id="A0A6J6H6F7"/>
<feature type="transmembrane region" description="Helical" evidence="1">
    <location>
        <begin position="117"/>
        <end position="135"/>
    </location>
</feature>
<evidence type="ECO:0000313" key="2">
    <source>
        <dbReference type="EMBL" id="CAB4606885.1"/>
    </source>
</evidence>